<dbReference type="OrthoDB" id="9805316at2"/>
<dbReference type="GO" id="GO:0004659">
    <property type="term" value="F:prenyltransferase activity"/>
    <property type="evidence" value="ECO:0007669"/>
    <property type="project" value="InterPro"/>
</dbReference>
<dbReference type="SUPFAM" id="SSF48576">
    <property type="entry name" value="Terpenoid synthases"/>
    <property type="match status" value="1"/>
</dbReference>
<dbReference type="InterPro" id="IPR033749">
    <property type="entry name" value="Polyprenyl_synt_CS"/>
</dbReference>
<dbReference type="AlphaFoldDB" id="A0A1H9TLC3"/>
<dbReference type="InterPro" id="IPR008949">
    <property type="entry name" value="Isoprenoid_synthase_dom_sf"/>
</dbReference>
<dbReference type="CDD" id="cd00685">
    <property type="entry name" value="Trans_IPPS_HT"/>
    <property type="match status" value="1"/>
</dbReference>
<dbReference type="PANTHER" id="PTHR12001">
    <property type="entry name" value="GERANYLGERANYL PYROPHOSPHATE SYNTHASE"/>
    <property type="match status" value="1"/>
</dbReference>
<proteinExistence type="inferred from homology"/>
<accession>A0A1H9TLC3</accession>
<keyword evidence="8" id="KW-1185">Reference proteome</keyword>
<reference evidence="7 8" key="1">
    <citation type="submission" date="2016-10" db="EMBL/GenBank/DDBJ databases">
        <authorList>
            <person name="de Groot N.N."/>
        </authorList>
    </citation>
    <scope>NUCLEOTIDE SEQUENCE [LARGE SCALE GENOMIC DNA]</scope>
    <source>
        <strain evidence="7 8">DSM 13760</strain>
    </source>
</reference>
<evidence type="ECO:0000256" key="4">
    <source>
        <dbReference type="ARBA" id="ARBA00022723"/>
    </source>
</evidence>
<dbReference type="Proteomes" id="UP000198948">
    <property type="component" value="Unassembled WGS sequence"/>
</dbReference>
<gene>
    <name evidence="7" type="ORF">SAMN04488559_11421</name>
</gene>
<dbReference type="STRING" id="142588.SAMN04488559_11421"/>
<dbReference type="Pfam" id="PF00348">
    <property type="entry name" value="polyprenyl_synt"/>
    <property type="match status" value="1"/>
</dbReference>
<sequence length="328" mass="37309">MSIHPMWDNFPAIKNDLAQSYHIIEKKIRIRNKDVEATLYDLLHSGGKFLRPAYAILFSRFGNPSKQDHKKILATAASVEILHMATLIHDDVIDESPTRRGTETVQAKYGKDIAVYTGDFLFTVYFDLLADIGESQKTLKLNAFAMKRILLGELDQMYLCYNTNVTVRQYLRRVNGKTAQLFSLSCFEGAKHGKADLAVIAASQQIGRQIGIAFQILDDILDYTVDSDTMKKPVLEDVKQGVYSLPLILAMHNHQAEFEPFLNKKEQMTATDIEAVLALIKQYRGVEQAQALAERYTNKALKRIEHLPNKPEKEILMTITKKLLNRSY</sequence>
<evidence type="ECO:0000313" key="7">
    <source>
        <dbReference type="EMBL" id="SER97433.1"/>
    </source>
</evidence>
<dbReference type="PANTHER" id="PTHR12001:SF69">
    <property type="entry name" value="ALL TRANS-POLYPRENYL-DIPHOSPHATE SYNTHASE PDSS1"/>
    <property type="match status" value="1"/>
</dbReference>
<dbReference type="SFLD" id="SFLDS00005">
    <property type="entry name" value="Isoprenoid_Synthase_Type_I"/>
    <property type="match status" value="1"/>
</dbReference>
<dbReference type="InterPro" id="IPR000092">
    <property type="entry name" value="Polyprenyl_synt"/>
</dbReference>
<dbReference type="RefSeq" id="WP_092653064.1">
    <property type="nucleotide sequence ID" value="NZ_FOHA01000014.1"/>
</dbReference>
<evidence type="ECO:0000256" key="5">
    <source>
        <dbReference type="ARBA" id="ARBA00022842"/>
    </source>
</evidence>
<keyword evidence="5" id="KW-0460">Magnesium</keyword>
<keyword evidence="3 6" id="KW-0808">Transferase</keyword>
<dbReference type="GO" id="GO:0046872">
    <property type="term" value="F:metal ion binding"/>
    <property type="evidence" value="ECO:0007669"/>
    <property type="project" value="UniProtKB-KW"/>
</dbReference>
<dbReference type="EMBL" id="FOHA01000014">
    <property type="protein sequence ID" value="SER97433.1"/>
    <property type="molecule type" value="Genomic_DNA"/>
</dbReference>
<organism evidence="7 8">
    <name type="scientific">Isobaculum melis</name>
    <dbReference type="NCBI Taxonomy" id="142588"/>
    <lineage>
        <taxon>Bacteria</taxon>
        <taxon>Bacillati</taxon>
        <taxon>Bacillota</taxon>
        <taxon>Bacilli</taxon>
        <taxon>Lactobacillales</taxon>
        <taxon>Carnobacteriaceae</taxon>
        <taxon>Isobaculum</taxon>
    </lineage>
</organism>
<dbReference type="PROSITE" id="PS00723">
    <property type="entry name" value="POLYPRENYL_SYNTHASE_1"/>
    <property type="match status" value="1"/>
</dbReference>
<dbReference type="Gene3D" id="1.10.600.10">
    <property type="entry name" value="Farnesyl Diphosphate Synthase"/>
    <property type="match status" value="1"/>
</dbReference>
<evidence type="ECO:0000256" key="3">
    <source>
        <dbReference type="ARBA" id="ARBA00022679"/>
    </source>
</evidence>
<dbReference type="PROSITE" id="PS00444">
    <property type="entry name" value="POLYPRENYL_SYNTHASE_2"/>
    <property type="match status" value="1"/>
</dbReference>
<comment type="cofactor">
    <cofactor evidence="1">
        <name>Mg(2+)</name>
        <dbReference type="ChEBI" id="CHEBI:18420"/>
    </cofactor>
</comment>
<protein>
    <submittedName>
        <fullName evidence="7">Heptaprenyl diphosphate synthase</fullName>
    </submittedName>
</protein>
<dbReference type="GO" id="GO:0008299">
    <property type="term" value="P:isoprenoid biosynthetic process"/>
    <property type="evidence" value="ECO:0007669"/>
    <property type="project" value="InterPro"/>
</dbReference>
<evidence type="ECO:0000256" key="2">
    <source>
        <dbReference type="ARBA" id="ARBA00006706"/>
    </source>
</evidence>
<comment type="similarity">
    <text evidence="2 6">Belongs to the FPP/GGPP synthase family.</text>
</comment>
<name>A0A1H9TLC3_9LACT</name>
<evidence type="ECO:0000256" key="6">
    <source>
        <dbReference type="RuleBase" id="RU004466"/>
    </source>
</evidence>
<evidence type="ECO:0000256" key="1">
    <source>
        <dbReference type="ARBA" id="ARBA00001946"/>
    </source>
</evidence>
<keyword evidence="4" id="KW-0479">Metal-binding</keyword>
<evidence type="ECO:0000313" key="8">
    <source>
        <dbReference type="Proteomes" id="UP000198948"/>
    </source>
</evidence>